<evidence type="ECO:0000259" key="6">
    <source>
        <dbReference type="Pfam" id="PF02384"/>
    </source>
</evidence>
<dbReference type="InParanoid" id="A0A1Q6DWI5"/>
<dbReference type="SUPFAM" id="SSF53335">
    <property type="entry name" value="S-adenosyl-L-methionine-dependent methyltransferases"/>
    <property type="match status" value="1"/>
</dbReference>
<protein>
    <submittedName>
        <fullName evidence="7">Type I restriction-modification system methyltransferase and restriction endonuclease</fullName>
    </submittedName>
</protein>
<evidence type="ECO:0000256" key="1">
    <source>
        <dbReference type="ARBA" id="ARBA00022603"/>
    </source>
</evidence>
<reference evidence="7" key="1">
    <citation type="submission" date="2016-12" db="EMBL/GenBank/DDBJ databases">
        <title>Discovery of methanogenic haloarchaea.</title>
        <authorList>
            <person name="Sorokin D.Y."/>
            <person name="Makarova K.S."/>
            <person name="Abbas B."/>
            <person name="Ferrer M."/>
            <person name="Golyshin P.N."/>
        </authorList>
    </citation>
    <scope>NUCLEOTIDE SEQUENCE [LARGE SCALE GENOMIC DNA]</scope>
    <source>
        <strain evidence="7">HMET1</strain>
    </source>
</reference>
<dbReference type="AlphaFoldDB" id="A0A1Q6DWI5"/>
<keyword evidence="7" id="KW-0378">Hydrolase</keyword>
<feature type="region of interest" description="Disordered" evidence="5">
    <location>
        <begin position="403"/>
        <end position="426"/>
    </location>
</feature>
<keyword evidence="7" id="KW-0540">Nuclease</keyword>
<keyword evidence="8" id="KW-1185">Reference proteome</keyword>
<dbReference type="InterPro" id="IPR050953">
    <property type="entry name" value="N4_N6_ade-DNA_methylase"/>
</dbReference>
<sequence length="969" mass="112241">MAAIEDAITDRVNKFLGKNGLDVGSQLSKKLGADEKRNPDIVIEETGVFMGKAEWEKNKGRGWSQAYNLINSSEITGSFLIVYPDELKEELKDEFDQHGGGRGQLDVLGDFEFRVAFLRQDRATDMDKVSLDELPGWLKENIYLERGPEPDPDRVVDILQVTVSKLTEELEDVGRFPDLFRNIIGSEQEDELKRDVRDAAAYLLVNQISFYRILSEEISGLPRLNPDGLDEPGGLQKYFRVVQEDIDYSPVFAPEVATDFSKESIQLIKEVIKVIHGISPEYIDHDVLGKVFHNLIPLSVRKKVAAYYTMNRPADLLTNLAINDADTTIMDPACGSGTFLVSSYKRKKNLLKKETSFNEKDHTKFLEEDITGIDIMPFAAHLSTIHLTLQEPLKQSDIPKIGVEDSTKLSPGDTIPSLSKRSRSEEQGTFIGLSEEVEGVGKGDIGLDAEPGQEIKLESVDLVVMNPPFTKQQSIANFSKKYKDKLSNRLSSYSCVIDKRMKFCYWFILLADKFLKDEGTIAAVLPVTFLRGYFARNLREWFLKNYKIKYTIIREKDPNFSEDTSFREVMIIAKKSKEKGYPAFISIKNLKEVSHTEIKDKRRELDPGDFRKLKNFNIIKRDQDNLDHNNMYKDFAFKDPKITDLWESIKDNEKLKEIGSFPVQIAHSNEPPKGNGNFKSLCINHPSDNLRRDHWVLKKEADDYIKARNRYSKDEFKIKKKYLYPCFRRITARNKIDQSNLKEYVIKEKFNDFNYFISLTDKKEINLDEWQKYLKDRRSYLCIATRFRVSSNKTNIVSYYTKKPRTWSRAGISAIKNLTKQRSKISSLFINSCLGILQIILKRRETEGAWIALDKYSLKNFKTLNFLEITEKETKKLEELFNKTKRKKFPALWKQLAMNCKKENLQKNEIKEIEKAFTDFRKYQGKTFKPRKEIDKTIIETLNIKNQDQFLNNIYRGLIKEIANLKKMK</sequence>
<dbReference type="PANTHER" id="PTHR33841:SF5">
    <property type="entry name" value="DNA METHYLASE (MODIFICATION METHYLASE) (METHYLTRANSFERASE)-RELATED"/>
    <property type="match status" value="1"/>
</dbReference>
<dbReference type="GO" id="GO:0008170">
    <property type="term" value="F:N-methyltransferase activity"/>
    <property type="evidence" value="ECO:0007669"/>
    <property type="project" value="InterPro"/>
</dbReference>
<dbReference type="InterPro" id="IPR029063">
    <property type="entry name" value="SAM-dependent_MTases_sf"/>
</dbReference>
<evidence type="ECO:0000256" key="4">
    <source>
        <dbReference type="ARBA" id="ARBA00022747"/>
    </source>
</evidence>
<keyword evidence="4" id="KW-0680">Restriction system</keyword>
<evidence type="ECO:0000313" key="8">
    <source>
        <dbReference type="Proteomes" id="UP000185744"/>
    </source>
</evidence>
<dbReference type="Pfam" id="PF02384">
    <property type="entry name" value="N6_Mtase"/>
    <property type="match status" value="1"/>
</dbReference>
<dbReference type="PRINTS" id="PR00507">
    <property type="entry name" value="N12N6MTFRASE"/>
</dbReference>
<evidence type="ECO:0000313" key="7">
    <source>
        <dbReference type="EMBL" id="OKY78698.1"/>
    </source>
</evidence>
<dbReference type="GO" id="GO:0032259">
    <property type="term" value="P:methylation"/>
    <property type="evidence" value="ECO:0007669"/>
    <property type="project" value="UniProtKB-KW"/>
</dbReference>
<keyword evidence="2" id="KW-0808">Transferase</keyword>
<gene>
    <name evidence="7" type="ORF">BTN85_1195</name>
</gene>
<keyword evidence="1 7" id="KW-0489">Methyltransferase</keyword>
<dbReference type="InterPro" id="IPR003356">
    <property type="entry name" value="DNA_methylase_A-5"/>
</dbReference>
<dbReference type="GO" id="GO:0009307">
    <property type="term" value="P:DNA restriction-modification system"/>
    <property type="evidence" value="ECO:0007669"/>
    <property type="project" value="UniProtKB-KW"/>
</dbReference>
<evidence type="ECO:0000256" key="3">
    <source>
        <dbReference type="ARBA" id="ARBA00022691"/>
    </source>
</evidence>
<keyword evidence="7" id="KW-0255">Endonuclease</keyword>
<proteinExistence type="predicted"/>
<dbReference type="InterPro" id="IPR002052">
    <property type="entry name" value="DNA_methylase_N6_adenine_CS"/>
</dbReference>
<dbReference type="PROSITE" id="PS00092">
    <property type="entry name" value="N6_MTASE"/>
    <property type="match status" value="1"/>
</dbReference>
<organism evidence="7 8">
    <name type="scientific">Methanohalarchaeum thermophilum</name>
    <dbReference type="NCBI Taxonomy" id="1903181"/>
    <lineage>
        <taxon>Archaea</taxon>
        <taxon>Methanobacteriati</taxon>
        <taxon>Methanobacteriota</taxon>
        <taxon>Methanonatronarchaeia</taxon>
        <taxon>Methanonatronarchaeales</taxon>
        <taxon>Methanonatronarchaeaceae</taxon>
        <taxon>Candidatus Methanohalarchaeum</taxon>
    </lineage>
</organism>
<dbReference type="EMBL" id="MSDW01000001">
    <property type="protein sequence ID" value="OKY78698.1"/>
    <property type="molecule type" value="Genomic_DNA"/>
</dbReference>
<dbReference type="GO" id="GO:0003677">
    <property type="term" value="F:DNA binding"/>
    <property type="evidence" value="ECO:0007669"/>
    <property type="project" value="InterPro"/>
</dbReference>
<dbReference type="GO" id="GO:0004519">
    <property type="term" value="F:endonuclease activity"/>
    <property type="evidence" value="ECO:0007669"/>
    <property type="project" value="UniProtKB-KW"/>
</dbReference>
<accession>A0A1Q6DWI5</accession>
<evidence type="ECO:0000256" key="2">
    <source>
        <dbReference type="ARBA" id="ARBA00022679"/>
    </source>
</evidence>
<evidence type="ECO:0000256" key="5">
    <source>
        <dbReference type="SAM" id="MobiDB-lite"/>
    </source>
</evidence>
<dbReference type="Gene3D" id="3.40.50.150">
    <property type="entry name" value="Vaccinia Virus protein VP39"/>
    <property type="match status" value="1"/>
</dbReference>
<dbReference type="STRING" id="1903181.BTN85_1195"/>
<comment type="caution">
    <text evidence="7">The sequence shown here is derived from an EMBL/GenBank/DDBJ whole genome shotgun (WGS) entry which is preliminary data.</text>
</comment>
<dbReference type="PANTHER" id="PTHR33841">
    <property type="entry name" value="DNA METHYLTRANSFERASE YEEA-RELATED"/>
    <property type="match status" value="1"/>
</dbReference>
<keyword evidence="3" id="KW-0949">S-adenosyl-L-methionine</keyword>
<dbReference type="Proteomes" id="UP000185744">
    <property type="component" value="Unassembled WGS sequence"/>
</dbReference>
<name>A0A1Q6DWI5_METT1</name>
<feature type="domain" description="DNA methylase adenine-specific" evidence="6">
    <location>
        <begin position="285"/>
        <end position="626"/>
    </location>
</feature>
<dbReference type="GO" id="GO:0009007">
    <property type="term" value="F:site-specific DNA-methyltransferase (adenine-specific) activity"/>
    <property type="evidence" value="ECO:0007669"/>
    <property type="project" value="UniProtKB-EC"/>
</dbReference>